<organism evidence="1 2">
    <name type="scientific">Trichonephila inaurata madagascariensis</name>
    <dbReference type="NCBI Taxonomy" id="2747483"/>
    <lineage>
        <taxon>Eukaryota</taxon>
        <taxon>Metazoa</taxon>
        <taxon>Ecdysozoa</taxon>
        <taxon>Arthropoda</taxon>
        <taxon>Chelicerata</taxon>
        <taxon>Arachnida</taxon>
        <taxon>Araneae</taxon>
        <taxon>Araneomorphae</taxon>
        <taxon>Entelegynae</taxon>
        <taxon>Araneoidea</taxon>
        <taxon>Nephilidae</taxon>
        <taxon>Trichonephila</taxon>
        <taxon>Trichonephila inaurata</taxon>
    </lineage>
</organism>
<dbReference type="Proteomes" id="UP000886998">
    <property type="component" value="Unassembled WGS sequence"/>
</dbReference>
<reference evidence="1" key="1">
    <citation type="submission" date="2020-08" db="EMBL/GenBank/DDBJ databases">
        <title>Multicomponent nature underlies the extraordinary mechanical properties of spider dragline silk.</title>
        <authorList>
            <person name="Kono N."/>
            <person name="Nakamura H."/>
            <person name="Mori M."/>
            <person name="Yoshida Y."/>
            <person name="Ohtoshi R."/>
            <person name="Malay A.D."/>
            <person name="Moran D.A.P."/>
            <person name="Tomita M."/>
            <person name="Numata K."/>
            <person name="Arakawa K."/>
        </authorList>
    </citation>
    <scope>NUCLEOTIDE SEQUENCE</scope>
</reference>
<protein>
    <submittedName>
        <fullName evidence="1">Uncharacterized protein</fullName>
    </submittedName>
</protein>
<dbReference type="AlphaFoldDB" id="A0A8X6I2T5"/>
<name>A0A8X6I2T5_9ARAC</name>
<proteinExistence type="predicted"/>
<keyword evidence="2" id="KW-1185">Reference proteome</keyword>
<evidence type="ECO:0000313" key="1">
    <source>
        <dbReference type="EMBL" id="GFS29052.1"/>
    </source>
</evidence>
<accession>A0A8X6I2T5</accession>
<dbReference type="EMBL" id="BMAV01023969">
    <property type="protein sequence ID" value="GFS29052.1"/>
    <property type="molecule type" value="Genomic_DNA"/>
</dbReference>
<evidence type="ECO:0000313" key="2">
    <source>
        <dbReference type="Proteomes" id="UP000886998"/>
    </source>
</evidence>
<comment type="caution">
    <text evidence="1">The sequence shown here is derived from an EMBL/GenBank/DDBJ whole genome shotgun (WGS) entry which is preliminary data.</text>
</comment>
<sequence>MECVSECPTHILDRVRSLSVQVKASKGELKCWKRPSDDCRRAPWFSTCIVPREIRGSDEGLMDRATVRKPVQHFLMSGGPMRGLMDGAGAGARKPVQHSLMSGGQVEDIIWEIERRKLA</sequence>
<gene>
    <name evidence="1" type="ORF">TNIN_136341</name>
</gene>